<keyword evidence="1" id="KW-0812">Transmembrane</keyword>
<reference evidence="3 4" key="1">
    <citation type="submission" date="2020-06" db="EMBL/GenBank/DDBJ databases">
        <title>Methanolobus halotolerans sp. nov., isolated from a saline lake Tus in Siberia.</title>
        <authorList>
            <person name="Shen Y."/>
            <person name="Chen S.-C."/>
            <person name="Lai M.-C."/>
            <person name="Huang H.-H."/>
            <person name="Chiu H.-H."/>
            <person name="Tang S.-L."/>
            <person name="Rogozin D.Y."/>
            <person name="Degermendzhy A.G."/>
        </authorList>
    </citation>
    <scope>NUCLEOTIDE SEQUENCE [LARGE SCALE GENOMIC DNA]</scope>
    <source>
        <strain evidence="3 4">DSM 21339</strain>
    </source>
</reference>
<dbReference type="KEGG" id="mzi:HWN40_04560"/>
<evidence type="ECO:0000313" key="3">
    <source>
        <dbReference type="EMBL" id="QLC49575.1"/>
    </source>
</evidence>
<dbReference type="EMBL" id="CP058215">
    <property type="protein sequence ID" value="QLC49575.1"/>
    <property type="molecule type" value="Genomic_DNA"/>
</dbReference>
<dbReference type="RefSeq" id="WP_176964631.1">
    <property type="nucleotide sequence ID" value="NZ_CP058215.1"/>
</dbReference>
<dbReference type="InterPro" id="IPR055767">
    <property type="entry name" value="DUF7343"/>
</dbReference>
<evidence type="ECO:0000256" key="1">
    <source>
        <dbReference type="SAM" id="Phobius"/>
    </source>
</evidence>
<evidence type="ECO:0000259" key="2">
    <source>
        <dbReference type="Pfam" id="PF24034"/>
    </source>
</evidence>
<feature type="domain" description="DUF7343" evidence="2">
    <location>
        <begin position="174"/>
        <end position="232"/>
    </location>
</feature>
<dbReference type="SUPFAM" id="SSF46785">
    <property type="entry name" value="Winged helix' DNA-binding domain"/>
    <property type="match status" value="1"/>
</dbReference>
<dbReference type="SUPFAM" id="SSF49464">
    <property type="entry name" value="Carboxypeptidase regulatory domain-like"/>
    <property type="match status" value="1"/>
</dbReference>
<name>A0A7D5E8L6_9EURY</name>
<dbReference type="InterPro" id="IPR008969">
    <property type="entry name" value="CarboxyPept-like_regulatory"/>
</dbReference>
<gene>
    <name evidence="3" type="ORF">HWN40_04560</name>
</gene>
<organism evidence="3 4">
    <name type="scientific">Methanolobus zinderi</name>
    <dbReference type="NCBI Taxonomy" id="536044"/>
    <lineage>
        <taxon>Archaea</taxon>
        <taxon>Methanobacteriati</taxon>
        <taxon>Methanobacteriota</taxon>
        <taxon>Stenosarchaea group</taxon>
        <taxon>Methanomicrobia</taxon>
        <taxon>Methanosarcinales</taxon>
        <taxon>Methanosarcinaceae</taxon>
        <taxon>Methanolobus</taxon>
    </lineage>
</organism>
<dbReference type="Pfam" id="PF24034">
    <property type="entry name" value="DUF7343"/>
    <property type="match status" value="1"/>
</dbReference>
<accession>A0A7D5E8L6</accession>
<dbReference type="AlphaFoldDB" id="A0A7D5E8L6"/>
<dbReference type="Gene3D" id="2.60.40.1120">
    <property type="entry name" value="Carboxypeptidase-like, regulatory domain"/>
    <property type="match status" value="1"/>
</dbReference>
<dbReference type="GeneID" id="55820921"/>
<keyword evidence="4" id="KW-1185">Reference proteome</keyword>
<proteinExistence type="predicted"/>
<evidence type="ECO:0000313" key="4">
    <source>
        <dbReference type="Proteomes" id="UP000509594"/>
    </source>
</evidence>
<dbReference type="InterPro" id="IPR036390">
    <property type="entry name" value="WH_DNA-bd_sf"/>
</dbReference>
<keyword evidence="1" id="KW-1133">Transmembrane helix</keyword>
<dbReference type="Proteomes" id="UP000509594">
    <property type="component" value="Chromosome"/>
</dbReference>
<sequence length="242" mass="26890">MATVHGAIYEWDTFQPLENVIVEVNSTPPQSMVARYGIYSFNLAPGNYVISASYYQNSTLVHYTEEEITITNDGDYVIDIIFLPTYYEEEELNGTEFDELDELADLAENDDQDNSILSSTLIYVLAALAMTVAGAYVLSRRKTDGNGGNAHEGSDHFEGSDLAAFSDELADLPDDLREVVDIIAGNGGRIKQKDLRDRLRHSEAKVSLMVSDLEDRGIIRKFKKGRGNVIILEGSDHTNQNV</sequence>
<dbReference type="OrthoDB" id="147932at2157"/>
<keyword evidence="1" id="KW-0472">Membrane</keyword>
<feature type="transmembrane region" description="Helical" evidence="1">
    <location>
        <begin position="120"/>
        <end position="138"/>
    </location>
</feature>
<protein>
    <recommendedName>
        <fullName evidence="2">DUF7343 domain-containing protein</fullName>
    </recommendedName>
</protein>